<dbReference type="Pfam" id="PF00728">
    <property type="entry name" value="Glyco_hydro_20"/>
    <property type="match status" value="1"/>
</dbReference>
<dbReference type="InterPro" id="IPR029018">
    <property type="entry name" value="Hex-like_dom2"/>
</dbReference>
<keyword evidence="5" id="KW-0326">Glycosidase</keyword>
<dbReference type="InterPro" id="IPR025705">
    <property type="entry name" value="Beta_hexosaminidase_sua/sub"/>
</dbReference>
<dbReference type="HOGENOM" id="CLU_007082_5_1_10"/>
<dbReference type="Gene3D" id="3.30.379.10">
    <property type="entry name" value="Chitobiase/beta-hexosaminidase domain 2-like"/>
    <property type="match status" value="1"/>
</dbReference>
<dbReference type="EMBL" id="AFBN01000094">
    <property type="protein sequence ID" value="EGF52618.1"/>
    <property type="molecule type" value="Genomic_DNA"/>
</dbReference>
<organism evidence="10 11">
    <name type="scientific">Bacteroides fluxus YIT 12057</name>
    <dbReference type="NCBI Taxonomy" id="763034"/>
    <lineage>
        <taxon>Bacteria</taxon>
        <taxon>Pseudomonadati</taxon>
        <taxon>Bacteroidota</taxon>
        <taxon>Bacteroidia</taxon>
        <taxon>Bacteroidales</taxon>
        <taxon>Bacteroidaceae</taxon>
        <taxon>Bacteroides</taxon>
    </lineage>
</organism>
<dbReference type="PRINTS" id="PR00738">
    <property type="entry name" value="GLHYDRLASE20"/>
</dbReference>
<evidence type="ECO:0000256" key="2">
    <source>
        <dbReference type="ARBA" id="ARBA00006285"/>
    </source>
</evidence>
<dbReference type="Proteomes" id="UP000003416">
    <property type="component" value="Unassembled WGS sequence"/>
</dbReference>
<evidence type="ECO:0000256" key="6">
    <source>
        <dbReference type="PIRSR" id="PIRSR625705-1"/>
    </source>
</evidence>
<dbReference type="eggNOG" id="COG3525">
    <property type="taxonomic scope" value="Bacteria"/>
</dbReference>
<feature type="domain" description="Glycoside hydrolase family 20 catalytic" evidence="8">
    <location>
        <begin position="149"/>
        <end position="499"/>
    </location>
</feature>
<dbReference type="STRING" id="763034.HMPREF9446_02971"/>
<dbReference type="AlphaFoldDB" id="F3PW40"/>
<dbReference type="SUPFAM" id="SSF55545">
    <property type="entry name" value="beta-N-acetylhexosaminidase-like domain"/>
    <property type="match status" value="1"/>
</dbReference>
<dbReference type="RefSeq" id="WP_009126198.1">
    <property type="nucleotide sequence ID" value="NZ_GL882687.1"/>
</dbReference>
<dbReference type="GO" id="GO:0030203">
    <property type="term" value="P:glycosaminoglycan metabolic process"/>
    <property type="evidence" value="ECO:0007669"/>
    <property type="project" value="TreeGrafter"/>
</dbReference>
<dbReference type="InterPro" id="IPR015883">
    <property type="entry name" value="Glyco_hydro_20_cat"/>
</dbReference>
<keyword evidence="4" id="KW-0378">Hydrolase</keyword>
<keyword evidence="7" id="KW-0732">Signal</keyword>
<evidence type="ECO:0000256" key="5">
    <source>
        <dbReference type="ARBA" id="ARBA00023295"/>
    </source>
</evidence>
<evidence type="ECO:0000256" key="3">
    <source>
        <dbReference type="ARBA" id="ARBA00012663"/>
    </source>
</evidence>
<comment type="catalytic activity">
    <reaction evidence="1">
        <text>Hydrolysis of terminal non-reducing N-acetyl-D-hexosamine residues in N-acetyl-beta-D-hexosaminides.</text>
        <dbReference type="EC" id="3.2.1.52"/>
    </reaction>
</comment>
<dbReference type="GO" id="GO:0005975">
    <property type="term" value="P:carbohydrate metabolic process"/>
    <property type="evidence" value="ECO:0007669"/>
    <property type="project" value="InterPro"/>
</dbReference>
<evidence type="ECO:0000313" key="11">
    <source>
        <dbReference type="Proteomes" id="UP000003416"/>
    </source>
</evidence>
<evidence type="ECO:0000313" key="10">
    <source>
        <dbReference type="EMBL" id="EGF52618.1"/>
    </source>
</evidence>
<dbReference type="GO" id="GO:0016020">
    <property type="term" value="C:membrane"/>
    <property type="evidence" value="ECO:0007669"/>
    <property type="project" value="TreeGrafter"/>
</dbReference>
<feature type="domain" description="Beta-hexosaminidase bacterial type N-terminal" evidence="9">
    <location>
        <begin position="25"/>
        <end position="146"/>
    </location>
</feature>
<dbReference type="InterPro" id="IPR015882">
    <property type="entry name" value="HEX_bac_N"/>
</dbReference>
<keyword evidence="11" id="KW-1185">Reference proteome</keyword>
<dbReference type="SUPFAM" id="SSF51445">
    <property type="entry name" value="(Trans)glycosidases"/>
    <property type="match status" value="1"/>
</dbReference>
<dbReference type="PANTHER" id="PTHR22600:SF57">
    <property type="entry name" value="BETA-N-ACETYLHEXOSAMINIDASE"/>
    <property type="match status" value="1"/>
</dbReference>
<accession>F3PW40</accession>
<dbReference type="PIRSF" id="PIRSF001093">
    <property type="entry name" value="B-hxosamndse_ab_euk"/>
    <property type="match status" value="1"/>
</dbReference>
<sequence>MKKALFFILALFSGLMAPAQNNLAALIPYPNGVKLLDGTFRISEKETVSSVPAELLFAAEALQDVFKQRFGLKPERAEKGRIRLMLNDRLEGRERYRLTVDGKGISIEGSTPAGVLYGVMTLDQLLLGDAVNTGQRKIQAVHIDDAPAYPVRALMLDPARHFLPVQDVKDYIDEMARFKYNRLQLHLTDDQGWRIEIKSRPELTGIGAFRNAKAQTPSPDNGFYTQEELRELIAYAALRNVEIVPEIDVPGHTAAMLTAYPELRCDFLKDSVFVLGRTDNVMLSAANPKVYEVLDDVIREVADIFPSKTIHLGGDESAIERNWAKSSENLALMRREGYTKPEQLMEFFFTKVLAMTKKYGLHTILWCELDNVRLPANHYLLNYPQDVTLVSWRYGLTPKCIELTGKSGNALLLAPGEYAYLDYPQFKNDLPEFNNWGMPVTPLRQTYTFDPTYKLAPADRKHIIGVMGTLWGEAIRDINRASYMTYPRGLALAEAGWTRMEYRGWKSFKDRIYPNLAELMKRGVSFRVPFEILEDE</sequence>
<dbReference type="PANTHER" id="PTHR22600">
    <property type="entry name" value="BETA-HEXOSAMINIDASE"/>
    <property type="match status" value="1"/>
</dbReference>
<dbReference type="Gene3D" id="3.20.20.80">
    <property type="entry name" value="Glycosidases"/>
    <property type="match status" value="1"/>
</dbReference>
<dbReference type="Pfam" id="PF02838">
    <property type="entry name" value="Glyco_hydro_20b"/>
    <property type="match status" value="1"/>
</dbReference>
<feature type="chain" id="PRO_5003300342" description="beta-N-acetylhexosaminidase" evidence="7">
    <location>
        <begin position="20"/>
        <end position="536"/>
    </location>
</feature>
<evidence type="ECO:0000259" key="9">
    <source>
        <dbReference type="Pfam" id="PF02838"/>
    </source>
</evidence>
<gene>
    <name evidence="10" type="ORF">HMPREF9446_02971</name>
</gene>
<feature type="active site" description="Proton donor" evidence="6">
    <location>
        <position position="316"/>
    </location>
</feature>
<dbReference type="GO" id="GO:0004563">
    <property type="term" value="F:beta-N-acetylhexosaminidase activity"/>
    <property type="evidence" value="ECO:0007669"/>
    <property type="project" value="UniProtKB-EC"/>
</dbReference>
<dbReference type="EC" id="3.2.1.52" evidence="3"/>
<evidence type="ECO:0000256" key="4">
    <source>
        <dbReference type="ARBA" id="ARBA00022801"/>
    </source>
</evidence>
<dbReference type="GeneID" id="86050405"/>
<evidence type="ECO:0000256" key="7">
    <source>
        <dbReference type="SAM" id="SignalP"/>
    </source>
</evidence>
<comment type="caution">
    <text evidence="10">The sequence shown here is derived from an EMBL/GenBank/DDBJ whole genome shotgun (WGS) entry which is preliminary data.</text>
</comment>
<name>F3PW40_9BACE</name>
<reference evidence="10 11" key="1">
    <citation type="submission" date="2011-02" db="EMBL/GenBank/DDBJ databases">
        <authorList>
            <person name="Weinstock G."/>
            <person name="Sodergren E."/>
            <person name="Clifton S."/>
            <person name="Fulton L."/>
            <person name="Fulton B."/>
            <person name="Courtney L."/>
            <person name="Fronick C."/>
            <person name="Harrison M."/>
            <person name="Strong C."/>
            <person name="Farmer C."/>
            <person name="Delahaunty K."/>
            <person name="Markovic C."/>
            <person name="Hall O."/>
            <person name="Minx P."/>
            <person name="Tomlinson C."/>
            <person name="Mitreva M."/>
            <person name="Hou S."/>
            <person name="Chen J."/>
            <person name="Wollam A."/>
            <person name="Pepin K.H."/>
            <person name="Johnson M."/>
            <person name="Bhonagiri V."/>
            <person name="Zhang X."/>
            <person name="Suruliraj S."/>
            <person name="Warren W."/>
            <person name="Chinwalla A."/>
            <person name="Mardis E.R."/>
            <person name="Wilson R.K."/>
        </authorList>
    </citation>
    <scope>NUCLEOTIDE SEQUENCE [LARGE SCALE GENOMIC DNA]</scope>
    <source>
        <strain evidence="10 11">YIT 12057</strain>
    </source>
</reference>
<evidence type="ECO:0000256" key="1">
    <source>
        <dbReference type="ARBA" id="ARBA00001231"/>
    </source>
</evidence>
<comment type="similarity">
    <text evidence="2">Belongs to the glycosyl hydrolase 20 family.</text>
</comment>
<evidence type="ECO:0000259" key="8">
    <source>
        <dbReference type="Pfam" id="PF00728"/>
    </source>
</evidence>
<proteinExistence type="inferred from homology"/>
<protein>
    <recommendedName>
        <fullName evidence="3">beta-N-acetylhexosaminidase</fullName>
        <ecNumber evidence="3">3.2.1.52</ecNumber>
    </recommendedName>
</protein>
<dbReference type="CDD" id="cd06563">
    <property type="entry name" value="GH20_chitobiase-like"/>
    <property type="match status" value="1"/>
</dbReference>
<dbReference type="InterPro" id="IPR017853">
    <property type="entry name" value="GH"/>
</dbReference>
<feature type="signal peptide" evidence="7">
    <location>
        <begin position="1"/>
        <end position="19"/>
    </location>
</feature>